<evidence type="ECO:0000313" key="2">
    <source>
        <dbReference type="Proteomes" id="UP001497700"/>
    </source>
</evidence>
<dbReference type="EMBL" id="MU393537">
    <property type="protein sequence ID" value="KAI4861967.1"/>
    <property type="molecule type" value="Genomic_DNA"/>
</dbReference>
<dbReference type="Proteomes" id="UP001497700">
    <property type="component" value="Unassembled WGS sequence"/>
</dbReference>
<comment type="caution">
    <text evidence="1">The sequence shown here is derived from an EMBL/GenBank/DDBJ whole genome shotgun (WGS) entry which is preliminary data.</text>
</comment>
<organism evidence="1 2">
    <name type="scientific">Hypoxylon rubiginosum</name>
    <dbReference type="NCBI Taxonomy" id="110542"/>
    <lineage>
        <taxon>Eukaryota</taxon>
        <taxon>Fungi</taxon>
        <taxon>Dikarya</taxon>
        <taxon>Ascomycota</taxon>
        <taxon>Pezizomycotina</taxon>
        <taxon>Sordariomycetes</taxon>
        <taxon>Xylariomycetidae</taxon>
        <taxon>Xylariales</taxon>
        <taxon>Hypoxylaceae</taxon>
        <taxon>Hypoxylon</taxon>
    </lineage>
</organism>
<keyword evidence="2" id="KW-1185">Reference proteome</keyword>
<proteinExistence type="predicted"/>
<protein>
    <submittedName>
        <fullName evidence="1">Uncharacterized protein</fullName>
    </submittedName>
</protein>
<reference evidence="1 2" key="1">
    <citation type="journal article" date="2022" name="New Phytol.">
        <title>Ecological generalism drives hyperdiversity of secondary metabolite gene clusters in xylarialean endophytes.</title>
        <authorList>
            <person name="Franco M.E.E."/>
            <person name="Wisecaver J.H."/>
            <person name="Arnold A.E."/>
            <person name="Ju Y.M."/>
            <person name="Slot J.C."/>
            <person name="Ahrendt S."/>
            <person name="Moore L.P."/>
            <person name="Eastman K.E."/>
            <person name="Scott K."/>
            <person name="Konkel Z."/>
            <person name="Mondo S.J."/>
            <person name="Kuo A."/>
            <person name="Hayes R.D."/>
            <person name="Haridas S."/>
            <person name="Andreopoulos B."/>
            <person name="Riley R."/>
            <person name="LaButti K."/>
            <person name="Pangilinan J."/>
            <person name="Lipzen A."/>
            <person name="Amirebrahimi M."/>
            <person name="Yan J."/>
            <person name="Adam C."/>
            <person name="Keymanesh K."/>
            <person name="Ng V."/>
            <person name="Louie K."/>
            <person name="Northen T."/>
            <person name="Drula E."/>
            <person name="Henrissat B."/>
            <person name="Hsieh H.M."/>
            <person name="Youens-Clark K."/>
            <person name="Lutzoni F."/>
            <person name="Miadlikowska J."/>
            <person name="Eastwood D.C."/>
            <person name="Hamelin R.C."/>
            <person name="Grigoriev I.V."/>
            <person name="U'Ren J.M."/>
        </authorList>
    </citation>
    <scope>NUCLEOTIDE SEQUENCE [LARGE SCALE GENOMIC DNA]</scope>
    <source>
        <strain evidence="1 2">CBS 119005</strain>
    </source>
</reference>
<sequence length="580" mass="60514">MADIDEDGILRTLAAGGSIDYAAWPVFMPRIVRRIEKITHNDYPIPRMPHPVYTDVPIDATEADPADNFLPPLSSSPVGPASSSSSQENKENISITARPLNPFTYTFGYDEGPNPPGGVPQGCLPSQINRMLGRITYHLMSTFNKYPPHTIQRLAELVLEPKRHYSTLATFLHALDRVVHVTSGRNTYPLPPAVPDMRRTSLLSNGVTDALASPSRWASPGSDEALGGALLTPIPWLQPNHHGIGGHSQSSLGSPRRRSPTGSQNNGSSGGMASDFEGEVRTESTETIDGPNGMGSIETVSVSVNGIPSMGARGVGVTQGELLRQEQRAGVVPVSQLVPSHHVHSGGNPHAQVHRRASSGSPPTPESPNQAGAASSSSPAPSEERQKSQSPPNTRPDSTISSTATTPEDVNAGVVGSVTGTEEEKPHMRGPEEIGAEDTGPQPASSTSNTSTVGGPGGVEMQGIDVEAAVGRKANSPGGRASSKSPPKTEPQPSVEGSGTGDEMDIETAEAVVVGDETAAAAAKREAEDKLENESKKLKEDSEPIDAADAEAEPMDISSESKAGAADSERGGAEGSDAAR</sequence>
<accession>A0ACB9YRE0</accession>
<gene>
    <name evidence="1" type="ORF">F4820DRAFT_40040</name>
</gene>
<name>A0ACB9YRE0_9PEZI</name>
<evidence type="ECO:0000313" key="1">
    <source>
        <dbReference type="EMBL" id="KAI4861967.1"/>
    </source>
</evidence>